<feature type="domain" description="AB hydrolase-1" evidence="2">
    <location>
        <begin position="46"/>
        <end position="291"/>
    </location>
</feature>
<dbReference type="InterPro" id="IPR029058">
    <property type="entry name" value="AB_hydrolase_fold"/>
</dbReference>
<feature type="compositionally biased region" description="Low complexity" evidence="1">
    <location>
        <begin position="324"/>
        <end position="354"/>
    </location>
</feature>
<name>A0A919KK06_9ACTN</name>
<gene>
    <name evidence="3" type="ORF">GCM10018781_04220</name>
</gene>
<reference evidence="3" key="2">
    <citation type="submission" date="2020-09" db="EMBL/GenBank/DDBJ databases">
        <authorList>
            <person name="Sun Q."/>
            <person name="Ohkuma M."/>
        </authorList>
    </citation>
    <scope>NUCLEOTIDE SEQUENCE</scope>
    <source>
        <strain evidence="3">JCM 4646</strain>
    </source>
</reference>
<keyword evidence="3" id="KW-0378">Hydrolase</keyword>
<dbReference type="InterPro" id="IPR050266">
    <property type="entry name" value="AB_hydrolase_sf"/>
</dbReference>
<evidence type="ECO:0000256" key="1">
    <source>
        <dbReference type="SAM" id="MobiDB-lite"/>
    </source>
</evidence>
<dbReference type="EMBL" id="BNBO01000002">
    <property type="protein sequence ID" value="GHH60137.1"/>
    <property type="molecule type" value="Genomic_DNA"/>
</dbReference>
<evidence type="ECO:0000313" key="3">
    <source>
        <dbReference type="EMBL" id="GHH60137.1"/>
    </source>
</evidence>
<organism evidence="3 4">
    <name type="scientific">Kitasatospora indigofera</name>
    <dbReference type="NCBI Taxonomy" id="67307"/>
    <lineage>
        <taxon>Bacteria</taxon>
        <taxon>Bacillati</taxon>
        <taxon>Actinomycetota</taxon>
        <taxon>Actinomycetes</taxon>
        <taxon>Kitasatosporales</taxon>
        <taxon>Streptomycetaceae</taxon>
        <taxon>Kitasatospora</taxon>
    </lineage>
</organism>
<proteinExistence type="predicted"/>
<dbReference type="RefSeq" id="WP_373311042.1">
    <property type="nucleotide sequence ID" value="NZ_BNBO01000002.1"/>
</dbReference>
<sequence>MATRITAGTTTATRTGPGTGQAARLRYRTIHGYRRAFRMAGKGPAVLLIHGIGDSSETWNDIVPGLAQRHRVIVPDLLGHGASDKPRADYSVGGYANGMRDLLSVLGVERVTLVGHSLGGGVAMQFAYQFPERTERLVLVSSGGVGRQVTPVLRAASLPGAELALAALRLPTMRWQLGAFVKVMQTLDTGLGLDAPDLLRVVDALPDARARSAFIRTLRAVVDWRGQVGTLMDRCYLAQGMPSMLVWGERDQVVPAIHGGMAHVSMPGSRLELFENAGHFPFRTDPQRFVSVLHDFIASTEPAHFSAEEWRQMLRTRRPHARVSGARPTPAPAAAPAAASAAAPAAAPAAGTRLPAPPAAA</sequence>
<comment type="caution">
    <text evidence="3">The sequence shown here is derived from an EMBL/GenBank/DDBJ whole genome shotgun (WGS) entry which is preliminary data.</text>
</comment>
<dbReference type="InterPro" id="IPR000073">
    <property type="entry name" value="AB_hydrolase_1"/>
</dbReference>
<evidence type="ECO:0000259" key="2">
    <source>
        <dbReference type="Pfam" id="PF12697"/>
    </source>
</evidence>
<dbReference type="GO" id="GO:0016020">
    <property type="term" value="C:membrane"/>
    <property type="evidence" value="ECO:0007669"/>
    <property type="project" value="TreeGrafter"/>
</dbReference>
<dbReference type="SUPFAM" id="SSF53474">
    <property type="entry name" value="alpha/beta-Hydrolases"/>
    <property type="match status" value="1"/>
</dbReference>
<dbReference type="Gene3D" id="3.40.50.1820">
    <property type="entry name" value="alpha/beta hydrolase"/>
    <property type="match status" value="1"/>
</dbReference>
<keyword evidence="4" id="KW-1185">Reference proteome</keyword>
<feature type="region of interest" description="Disordered" evidence="1">
    <location>
        <begin position="318"/>
        <end position="361"/>
    </location>
</feature>
<dbReference type="Proteomes" id="UP000617734">
    <property type="component" value="Unassembled WGS sequence"/>
</dbReference>
<protein>
    <submittedName>
        <fullName evidence="3">Hydrolase</fullName>
    </submittedName>
</protein>
<dbReference type="GeneID" id="95350956"/>
<dbReference type="PRINTS" id="PR00111">
    <property type="entry name" value="ABHYDROLASE"/>
</dbReference>
<dbReference type="GO" id="GO:0016787">
    <property type="term" value="F:hydrolase activity"/>
    <property type="evidence" value="ECO:0007669"/>
    <property type="project" value="UniProtKB-KW"/>
</dbReference>
<accession>A0A919KK06</accession>
<dbReference type="PANTHER" id="PTHR43798:SF33">
    <property type="entry name" value="HYDROLASE, PUTATIVE (AFU_ORTHOLOGUE AFUA_2G14860)-RELATED"/>
    <property type="match status" value="1"/>
</dbReference>
<dbReference type="AlphaFoldDB" id="A0A919KK06"/>
<evidence type="ECO:0000313" key="4">
    <source>
        <dbReference type="Proteomes" id="UP000617734"/>
    </source>
</evidence>
<dbReference type="Pfam" id="PF12697">
    <property type="entry name" value="Abhydrolase_6"/>
    <property type="match status" value="1"/>
</dbReference>
<reference evidence="3" key="1">
    <citation type="journal article" date="2014" name="Int. J. Syst. Evol. Microbiol.">
        <title>Complete genome sequence of Corynebacterium casei LMG S-19264T (=DSM 44701T), isolated from a smear-ripened cheese.</title>
        <authorList>
            <consortium name="US DOE Joint Genome Institute (JGI-PGF)"/>
            <person name="Walter F."/>
            <person name="Albersmeier A."/>
            <person name="Kalinowski J."/>
            <person name="Ruckert C."/>
        </authorList>
    </citation>
    <scope>NUCLEOTIDE SEQUENCE</scope>
    <source>
        <strain evidence="3">JCM 4646</strain>
    </source>
</reference>
<dbReference type="PANTHER" id="PTHR43798">
    <property type="entry name" value="MONOACYLGLYCEROL LIPASE"/>
    <property type="match status" value="1"/>
</dbReference>